<dbReference type="PANTHER" id="PTHR37292">
    <property type="entry name" value="VNG6097C"/>
    <property type="match status" value="1"/>
</dbReference>
<feature type="domain" description="GmrSD restriction endonucleases N-terminal" evidence="1">
    <location>
        <begin position="20"/>
        <end position="247"/>
    </location>
</feature>
<dbReference type="Proteomes" id="UP000183180">
    <property type="component" value="Unassembled WGS sequence"/>
</dbReference>
<accession>A0A1H2LJ39</accession>
<dbReference type="RefSeq" id="WP_074853807.1">
    <property type="nucleotide sequence ID" value="NZ_FNLM01000036.1"/>
</dbReference>
<evidence type="ECO:0000313" key="3">
    <source>
        <dbReference type="Proteomes" id="UP000183180"/>
    </source>
</evidence>
<dbReference type="Pfam" id="PF03235">
    <property type="entry name" value="GmrSD_N"/>
    <property type="match status" value="1"/>
</dbReference>
<evidence type="ECO:0000259" key="1">
    <source>
        <dbReference type="Pfam" id="PF03235"/>
    </source>
</evidence>
<dbReference type="STRING" id="158898.SAMN04488548_136432"/>
<dbReference type="EMBL" id="FNLM01000036">
    <property type="protein sequence ID" value="SDU80824.1"/>
    <property type="molecule type" value="Genomic_DNA"/>
</dbReference>
<organism evidence="2 3">
    <name type="scientific">Gordonia westfalica</name>
    <dbReference type="NCBI Taxonomy" id="158898"/>
    <lineage>
        <taxon>Bacteria</taxon>
        <taxon>Bacillati</taxon>
        <taxon>Actinomycetota</taxon>
        <taxon>Actinomycetes</taxon>
        <taxon>Mycobacteriales</taxon>
        <taxon>Gordoniaceae</taxon>
        <taxon>Gordonia</taxon>
    </lineage>
</organism>
<reference evidence="2 3" key="1">
    <citation type="submission" date="2016-10" db="EMBL/GenBank/DDBJ databases">
        <authorList>
            <person name="de Groot N.N."/>
        </authorList>
    </citation>
    <scope>NUCLEOTIDE SEQUENCE [LARGE SCALE GENOMIC DNA]</scope>
    <source>
        <strain evidence="2 3">DSM 44215</strain>
    </source>
</reference>
<evidence type="ECO:0000313" key="2">
    <source>
        <dbReference type="EMBL" id="SDU80824.1"/>
    </source>
</evidence>
<name>A0A1H2LJ39_9ACTN</name>
<sequence length="545" mass="61365">MGFQTPLYELSEYLKWAELGKIQLPDFQRGYKWEDERIRQLLVTVLRGHPLGVVMLLNTGNDQIRFKPRPIEGTNVPTGTHAESLLLDGQQRLTSLTQALTADGVVHTMDSRGKRMDRRYFIDMHLAVQGEDRIDEAVLSLPGDGIERINFGKNVVRDVSTPEKQRAVGLFPVNLIFGDAMSWLFDLEDRDLAKEFNNDVIKPTGTYNIPAIELDKDTSKGAVATVFEKVNVGGLPLNVFELLTATFAGDPDYYESHGTDFRLNDDWKETQAKFVAYPVLAGLENTDFLQAVTLLTTRKRNLAYIGPRPPAVSAKREDVLKLTLDDYLEWVGPLREAFIWASDFLADRHVFDTKFLPYPKQLVPLAAIRVAMGHDADLLGPREKLVRWFWCGILGELYGGAIETRFVRDLEQVPEWARGHAGAATPNTVNDATFVESRLHSLRTRNAAAYKGIYALLLGNEARDWMEDKALDKVQYVSLAVDIHHIFPKKWCESHKIDDERRESIVNKTAISAVTNRTIGGSAPSVYLAQIEKKAQIDDVMAGPR</sequence>
<gene>
    <name evidence="2" type="ORF">SAMN04488548_136432</name>
</gene>
<dbReference type="AlphaFoldDB" id="A0A1H2LJ39"/>
<protein>
    <recommendedName>
        <fullName evidence="1">GmrSD restriction endonucleases N-terminal domain-containing protein</fullName>
    </recommendedName>
</protein>
<dbReference type="InterPro" id="IPR004919">
    <property type="entry name" value="GmrSD_N"/>
</dbReference>
<proteinExistence type="predicted"/>
<dbReference type="PANTHER" id="PTHR37292:SF2">
    <property type="entry name" value="DUF262 DOMAIN-CONTAINING PROTEIN"/>
    <property type="match status" value="1"/>
</dbReference>